<keyword evidence="7" id="KW-0547">Nucleotide-binding</keyword>
<dbReference type="Pfam" id="PF02518">
    <property type="entry name" value="HATPase_c"/>
    <property type="match status" value="1"/>
</dbReference>
<dbReference type="GO" id="GO:0000160">
    <property type="term" value="P:phosphorelay signal transduction system"/>
    <property type="evidence" value="ECO:0007669"/>
    <property type="project" value="UniProtKB-KW"/>
</dbReference>
<proteinExistence type="predicted"/>
<organism evidence="18 19">
    <name type="scientific">Streptomyces aquilus</name>
    <dbReference type="NCBI Taxonomy" id="2548456"/>
    <lineage>
        <taxon>Bacteria</taxon>
        <taxon>Bacillati</taxon>
        <taxon>Actinomycetota</taxon>
        <taxon>Actinomycetes</taxon>
        <taxon>Kitasatosporales</taxon>
        <taxon>Streptomycetaceae</taxon>
        <taxon>Streptomyces</taxon>
    </lineage>
</organism>
<feature type="compositionally biased region" description="Polar residues" evidence="13">
    <location>
        <begin position="1267"/>
        <end position="1279"/>
    </location>
</feature>
<feature type="compositionally biased region" description="Polar residues" evidence="13">
    <location>
        <begin position="884"/>
        <end position="905"/>
    </location>
</feature>
<feature type="compositionally biased region" description="Gly residues" evidence="13">
    <location>
        <begin position="768"/>
        <end position="779"/>
    </location>
</feature>
<dbReference type="Pfam" id="PF08376">
    <property type="entry name" value="NIT"/>
    <property type="match status" value="1"/>
</dbReference>
<dbReference type="InterPro" id="IPR003594">
    <property type="entry name" value="HATPase_dom"/>
</dbReference>
<dbReference type="Proteomes" id="UP000280197">
    <property type="component" value="Chromosome"/>
</dbReference>
<evidence type="ECO:0000256" key="12">
    <source>
        <dbReference type="SAM" id="Coils"/>
    </source>
</evidence>
<dbReference type="Gene3D" id="6.10.340.10">
    <property type="match status" value="1"/>
</dbReference>
<dbReference type="InterPro" id="IPR050980">
    <property type="entry name" value="2C_sensor_his_kinase"/>
</dbReference>
<dbReference type="GO" id="GO:0004673">
    <property type="term" value="F:protein histidine kinase activity"/>
    <property type="evidence" value="ECO:0007669"/>
    <property type="project" value="UniProtKB-EC"/>
</dbReference>
<keyword evidence="11" id="KW-0902">Two-component regulatory system</keyword>
<feature type="region of interest" description="Disordered" evidence="13">
    <location>
        <begin position="768"/>
        <end position="1242"/>
    </location>
</feature>
<evidence type="ECO:0000256" key="7">
    <source>
        <dbReference type="ARBA" id="ARBA00022741"/>
    </source>
</evidence>
<evidence type="ECO:0000256" key="3">
    <source>
        <dbReference type="ARBA" id="ARBA00012438"/>
    </source>
</evidence>
<evidence type="ECO:0000256" key="2">
    <source>
        <dbReference type="ARBA" id="ARBA00004370"/>
    </source>
</evidence>
<evidence type="ECO:0000256" key="10">
    <source>
        <dbReference type="ARBA" id="ARBA00022989"/>
    </source>
</evidence>
<accession>A0A3S9I8I6</accession>
<evidence type="ECO:0000256" key="9">
    <source>
        <dbReference type="ARBA" id="ARBA00022840"/>
    </source>
</evidence>
<feature type="domain" description="HAMP" evidence="16">
    <location>
        <begin position="418"/>
        <end position="488"/>
    </location>
</feature>
<evidence type="ECO:0000256" key="1">
    <source>
        <dbReference type="ARBA" id="ARBA00000085"/>
    </source>
</evidence>
<feature type="compositionally biased region" description="Polar residues" evidence="13">
    <location>
        <begin position="1070"/>
        <end position="1083"/>
    </location>
</feature>
<feature type="compositionally biased region" description="Low complexity" evidence="13">
    <location>
        <begin position="1166"/>
        <end position="1177"/>
    </location>
</feature>
<dbReference type="PROSITE" id="PS50906">
    <property type="entry name" value="NIT"/>
    <property type="match status" value="1"/>
</dbReference>
<protein>
    <recommendedName>
        <fullName evidence="3">histidine kinase</fullName>
        <ecNumber evidence="3">2.7.13.3</ecNumber>
    </recommendedName>
</protein>
<feature type="compositionally biased region" description="Basic and acidic residues" evidence="13">
    <location>
        <begin position="1191"/>
        <end position="1200"/>
    </location>
</feature>
<keyword evidence="12" id="KW-0175">Coiled coil</keyword>
<dbReference type="AlphaFoldDB" id="A0A3S9I8I6"/>
<feature type="compositionally biased region" description="Low complexity" evidence="13">
    <location>
        <begin position="1150"/>
        <end position="1159"/>
    </location>
</feature>
<dbReference type="InterPro" id="IPR003660">
    <property type="entry name" value="HAMP_dom"/>
</dbReference>
<dbReference type="InterPro" id="IPR036890">
    <property type="entry name" value="HATPase_C_sf"/>
</dbReference>
<evidence type="ECO:0000259" key="15">
    <source>
        <dbReference type="PROSITE" id="PS50109"/>
    </source>
</evidence>
<keyword evidence="4" id="KW-0597">Phosphoprotein</keyword>
<feature type="region of interest" description="Disordered" evidence="13">
    <location>
        <begin position="1"/>
        <end position="76"/>
    </location>
</feature>
<keyword evidence="8" id="KW-0418">Kinase</keyword>
<dbReference type="PROSITE" id="PS50109">
    <property type="entry name" value="HIS_KIN"/>
    <property type="match status" value="1"/>
</dbReference>
<dbReference type="GO" id="GO:0016020">
    <property type="term" value="C:membrane"/>
    <property type="evidence" value="ECO:0007669"/>
    <property type="project" value="UniProtKB-SubCell"/>
</dbReference>
<evidence type="ECO:0000313" key="18">
    <source>
        <dbReference type="EMBL" id="AZP20638.1"/>
    </source>
</evidence>
<feature type="compositionally biased region" description="Polar residues" evidence="13">
    <location>
        <begin position="1044"/>
        <end position="1063"/>
    </location>
</feature>
<dbReference type="PANTHER" id="PTHR44936:SF9">
    <property type="entry name" value="SENSOR PROTEIN CREC"/>
    <property type="match status" value="1"/>
</dbReference>
<keyword evidence="10 14" id="KW-1133">Transmembrane helix</keyword>
<feature type="domain" description="Histidine kinase" evidence="15">
    <location>
        <begin position="605"/>
        <end position="711"/>
    </location>
</feature>
<reference evidence="18 19" key="1">
    <citation type="submission" date="2018-12" db="EMBL/GenBank/DDBJ databases">
        <authorList>
            <person name="Li K."/>
        </authorList>
    </citation>
    <scope>NUCLEOTIDE SEQUENCE [LARGE SCALE GENOMIC DNA]</scope>
    <source>
        <strain evidence="19">CR22</strain>
    </source>
</reference>
<evidence type="ECO:0000256" key="13">
    <source>
        <dbReference type="SAM" id="MobiDB-lite"/>
    </source>
</evidence>
<feature type="region of interest" description="Disordered" evidence="13">
    <location>
        <begin position="712"/>
        <end position="732"/>
    </location>
</feature>
<evidence type="ECO:0000256" key="5">
    <source>
        <dbReference type="ARBA" id="ARBA00022679"/>
    </source>
</evidence>
<evidence type="ECO:0000259" key="16">
    <source>
        <dbReference type="PROSITE" id="PS50885"/>
    </source>
</evidence>
<dbReference type="InterPro" id="IPR005467">
    <property type="entry name" value="His_kinase_dom"/>
</dbReference>
<dbReference type="KEGG" id="saqu:EJC51_33955"/>
<feature type="region of interest" description="Disordered" evidence="13">
    <location>
        <begin position="1255"/>
        <end position="1279"/>
    </location>
</feature>
<dbReference type="CDD" id="cd06225">
    <property type="entry name" value="HAMP"/>
    <property type="match status" value="1"/>
</dbReference>
<feature type="domain" description="NIT" evidence="17">
    <location>
        <begin position="127"/>
        <end position="387"/>
    </location>
</feature>
<keyword evidence="6 14" id="KW-0812">Transmembrane</keyword>
<dbReference type="SMART" id="SM00387">
    <property type="entry name" value="HATPase_c"/>
    <property type="match status" value="1"/>
</dbReference>
<evidence type="ECO:0000256" key="11">
    <source>
        <dbReference type="ARBA" id="ARBA00023012"/>
    </source>
</evidence>
<dbReference type="InterPro" id="IPR013587">
    <property type="entry name" value="Nitrate/nitrite_sensing"/>
</dbReference>
<feature type="compositionally biased region" description="Gly residues" evidence="13">
    <location>
        <begin position="789"/>
        <end position="801"/>
    </location>
</feature>
<dbReference type="EC" id="2.7.13.3" evidence="3"/>
<sequence length="1279" mass="133280">MQGRFKRDGSASAEPEPQGGTAPGNGSSSPQHAQNPGQVASGDGGARPGATPSGAPNPTAPTVKPPKGPSGPGSRIALRNWRISTRLVSLLALPVVAATSLGALRISDNVNDIQQLENMKLLTDMTKQATALAEALQNERDQSAGPLAHGSSASDYTIKGLRDKSDRAIEDFVDSSEEIGDQGSGLQGIRDNVVLLVASLREIEKVRNNAYEAKDNSTQTVEAYHRLITQLLDLSQDMAQATSNPDMIQRTRSLAAFSAAKEYASIQRAVLAAALPANKTSFGDLSENDRLYAQSALESEESELKSFQSIYGKTSAVELLEPIGDNNTTIQSADTYASRALDSTNGLENLDKRSYKDWLDDSSTKIDQMGKIESTLLEQMEQKARELRNESESEAIVSGALILLVLGISLVGAFVVARSMIRSLRRLEETATKVATDRLPELVKQLSESDPQDVDTSVESVGVHSRDEIGKVAAAFDDVHREAVRLAAEQALLRGNVNAMFTNLSRRSQGLIQRQLSLISELESREADPDQLSSLFKLDHLATRMRRNGENLLVLAGEEPGRRWTRPVPLVDVLRAAASEVEQYERIELAAVPTTEVAGRVVNDLVHLLAELLENATSFSSPQTKVKVTGHALPDGRVLIEIHDTGIGLSPEDLAAINERLASPPTVDVSVSRRMGLFVVGRLSQRHGIRIQLRPSDSGGTTALVMLPVDVAQGGKKPQPKPGQGAGGGAPSAAQAAAGVAAARGGSGRPGGGSLGAGAPAGGALGAGAPAGGRLGTGQGPRAALPGTGNSGRPGAPGGARGPQSPSAPPQGRPAPAGAGAGFGGQAPGAPQGLQAAGTGGPQDAFGGGRPPQQPAPSAGEQGGRRSRLLPGRGGPRAELPGGNAQQSRPSWSDENAQPQISHASLDTPRGHDEQDPSQTSRMPRIDDRQGPGSTSEFPRPDFDAPMPGTGGPQHTGQFPRPNAVPGAQDPGQFAPADFGGPQSTGQFPRPDYDTPQNTGQFAQPGANAPQDGTGSFVRSDVFGTPAPNGPSATGQFPVPQGYDNGSTGQFPAPNHDSSSTGQHALPGRQSPTGPVNPQQTGQFERPQQGAGRGPADFGAPRPPVPQRPQRPVRQEPEALPPAGPGDGRTPLYDTLETNWFHGTQGGQGQPANGNGAAPAAPPAQAPQQPQAPAAPQRPGSAAWRSSPNDDLVRQAERVRQPAAGGVTTSGLPRRVPRANLVPGTAQQQQHQAGPAVSRAPDDVRGRLTNLRRGIAQGRQVGGNGQTGSFPNPTHQQER</sequence>
<comment type="subcellular location">
    <subcellularLocation>
        <location evidence="2">Membrane</location>
    </subcellularLocation>
</comment>
<dbReference type="SMART" id="SM00304">
    <property type="entry name" value="HAMP"/>
    <property type="match status" value="1"/>
</dbReference>
<feature type="compositionally biased region" description="Polar residues" evidence="13">
    <location>
        <begin position="24"/>
        <end position="38"/>
    </location>
</feature>
<evidence type="ECO:0000256" key="14">
    <source>
        <dbReference type="SAM" id="Phobius"/>
    </source>
</evidence>
<comment type="catalytic activity">
    <reaction evidence="1">
        <text>ATP + protein L-histidine = ADP + protein N-phospho-L-histidine.</text>
        <dbReference type="EC" id="2.7.13.3"/>
    </reaction>
</comment>
<dbReference type="GO" id="GO:0005524">
    <property type="term" value="F:ATP binding"/>
    <property type="evidence" value="ECO:0007669"/>
    <property type="project" value="UniProtKB-KW"/>
</dbReference>
<feature type="compositionally biased region" description="Gly residues" evidence="13">
    <location>
        <begin position="838"/>
        <end position="850"/>
    </location>
</feature>
<dbReference type="PROSITE" id="PS50885">
    <property type="entry name" value="HAMP"/>
    <property type="match status" value="1"/>
</dbReference>
<feature type="compositionally biased region" description="Low complexity" evidence="13">
    <location>
        <begin position="828"/>
        <end position="837"/>
    </location>
</feature>
<dbReference type="EMBL" id="CP034463">
    <property type="protein sequence ID" value="AZP20638.1"/>
    <property type="molecule type" value="Genomic_DNA"/>
</dbReference>
<feature type="transmembrane region" description="Helical" evidence="14">
    <location>
        <begin position="395"/>
        <end position="417"/>
    </location>
</feature>
<evidence type="ECO:0000256" key="4">
    <source>
        <dbReference type="ARBA" id="ARBA00022553"/>
    </source>
</evidence>
<evidence type="ECO:0000259" key="17">
    <source>
        <dbReference type="PROSITE" id="PS50906"/>
    </source>
</evidence>
<dbReference type="SUPFAM" id="SSF55874">
    <property type="entry name" value="ATPase domain of HSP90 chaperone/DNA topoisomerase II/histidine kinase"/>
    <property type="match status" value="1"/>
</dbReference>
<gene>
    <name evidence="18" type="ORF">EJC51_33955</name>
</gene>
<dbReference type="RefSeq" id="WP_126274551.1">
    <property type="nucleotide sequence ID" value="NZ_CP034463.1"/>
</dbReference>
<name>A0A3S9I8I6_9ACTN</name>
<keyword evidence="14" id="KW-0472">Membrane</keyword>
<evidence type="ECO:0000256" key="8">
    <source>
        <dbReference type="ARBA" id="ARBA00022777"/>
    </source>
</evidence>
<feature type="coiled-coil region" evidence="12">
    <location>
        <begin position="370"/>
        <end position="397"/>
    </location>
</feature>
<dbReference type="InterPro" id="IPR010910">
    <property type="entry name" value="Nitrate/nitrite_sensing_bac"/>
</dbReference>
<dbReference type="Gene3D" id="3.30.565.10">
    <property type="entry name" value="Histidine kinase-like ATPase, C-terminal domain"/>
    <property type="match status" value="1"/>
</dbReference>
<keyword evidence="9" id="KW-0067">ATP-binding</keyword>
<keyword evidence="5" id="KW-0808">Transferase</keyword>
<evidence type="ECO:0000313" key="19">
    <source>
        <dbReference type="Proteomes" id="UP000280197"/>
    </source>
</evidence>
<dbReference type="PANTHER" id="PTHR44936">
    <property type="entry name" value="SENSOR PROTEIN CREC"/>
    <property type="match status" value="1"/>
</dbReference>
<evidence type="ECO:0000256" key="6">
    <source>
        <dbReference type="ARBA" id="ARBA00022692"/>
    </source>
</evidence>
<keyword evidence="19" id="KW-1185">Reference proteome</keyword>